<feature type="region of interest" description="Disordered" evidence="1">
    <location>
        <begin position="1"/>
        <end position="60"/>
    </location>
</feature>
<dbReference type="EMBL" id="VTPC01067820">
    <property type="protein sequence ID" value="KAF2889349.1"/>
    <property type="molecule type" value="Genomic_DNA"/>
</dbReference>
<comment type="caution">
    <text evidence="2">The sequence shown here is derived from an EMBL/GenBank/DDBJ whole genome shotgun (WGS) entry which is preliminary data.</text>
</comment>
<evidence type="ECO:0000256" key="1">
    <source>
        <dbReference type="SAM" id="MobiDB-lite"/>
    </source>
</evidence>
<reference evidence="2" key="1">
    <citation type="submission" date="2019-08" db="EMBL/GenBank/DDBJ databases">
        <title>The genome of the North American firefly Photinus pyralis.</title>
        <authorList>
            <consortium name="Photinus pyralis genome working group"/>
            <person name="Fallon T.R."/>
            <person name="Sander Lower S.E."/>
            <person name="Weng J.-K."/>
        </authorList>
    </citation>
    <scope>NUCLEOTIDE SEQUENCE</scope>
    <source>
        <strain evidence="2">TRF0915ILg1</strain>
        <tissue evidence="2">Whole body</tissue>
    </source>
</reference>
<dbReference type="Proteomes" id="UP000801492">
    <property type="component" value="Unassembled WGS sequence"/>
</dbReference>
<proteinExistence type="predicted"/>
<protein>
    <submittedName>
        <fullName evidence="2">Uncharacterized protein</fullName>
    </submittedName>
</protein>
<accession>A0A8K0G7V1</accession>
<name>A0A8K0G7V1_IGNLU</name>
<organism evidence="2 3">
    <name type="scientific">Ignelater luminosus</name>
    <name type="common">Cucubano</name>
    <name type="synonym">Pyrophorus luminosus</name>
    <dbReference type="NCBI Taxonomy" id="2038154"/>
    <lineage>
        <taxon>Eukaryota</taxon>
        <taxon>Metazoa</taxon>
        <taxon>Ecdysozoa</taxon>
        <taxon>Arthropoda</taxon>
        <taxon>Hexapoda</taxon>
        <taxon>Insecta</taxon>
        <taxon>Pterygota</taxon>
        <taxon>Neoptera</taxon>
        <taxon>Endopterygota</taxon>
        <taxon>Coleoptera</taxon>
        <taxon>Polyphaga</taxon>
        <taxon>Elateriformia</taxon>
        <taxon>Elateroidea</taxon>
        <taxon>Elateridae</taxon>
        <taxon>Agrypninae</taxon>
        <taxon>Pyrophorini</taxon>
        <taxon>Ignelater</taxon>
    </lineage>
</organism>
<keyword evidence="3" id="KW-1185">Reference proteome</keyword>
<evidence type="ECO:0000313" key="3">
    <source>
        <dbReference type="Proteomes" id="UP000801492"/>
    </source>
</evidence>
<feature type="non-terminal residue" evidence="2">
    <location>
        <position position="1"/>
    </location>
</feature>
<evidence type="ECO:0000313" key="2">
    <source>
        <dbReference type="EMBL" id="KAF2889349.1"/>
    </source>
</evidence>
<feature type="compositionally biased region" description="Basic residues" evidence="1">
    <location>
        <begin position="13"/>
        <end position="23"/>
    </location>
</feature>
<dbReference type="AlphaFoldDB" id="A0A8K0G7V1"/>
<feature type="compositionally biased region" description="Low complexity" evidence="1">
    <location>
        <begin position="34"/>
        <end position="45"/>
    </location>
</feature>
<sequence length="96" mass="10524">EYAKNKELANKIAKFKGSHKKPARKPEEDDPDFESPSSPDKSSSSKPEKEEDVTKPPIKVSQNTIVGPVISETNSFNKTFPTELLNGIIGTAVHES</sequence>
<gene>
    <name evidence="2" type="ORF">ILUMI_16824</name>
</gene>